<dbReference type="InterPro" id="IPR007742">
    <property type="entry name" value="NosD_dom"/>
</dbReference>
<evidence type="ECO:0000256" key="2">
    <source>
        <dbReference type="ARBA" id="ARBA00022737"/>
    </source>
</evidence>
<dbReference type="SUPFAM" id="SSF51126">
    <property type="entry name" value="Pectin lyase-like"/>
    <property type="match status" value="2"/>
</dbReference>
<evidence type="ECO:0000313" key="5">
    <source>
        <dbReference type="EMBL" id="MPM90963.1"/>
    </source>
</evidence>
<dbReference type="SMART" id="SM00710">
    <property type="entry name" value="PbH1"/>
    <property type="match status" value="8"/>
</dbReference>
<comment type="pathway">
    <text evidence="1">Protein modification; protein ubiquitination.</text>
</comment>
<dbReference type="InterPro" id="IPR006633">
    <property type="entry name" value="Carb-bd_sugar_hydrolysis-dom"/>
</dbReference>
<dbReference type="EMBL" id="VSSQ01038088">
    <property type="protein sequence ID" value="MPM90963.1"/>
    <property type="molecule type" value="Genomic_DNA"/>
</dbReference>
<gene>
    <name evidence="5" type="ORF">SDC9_138086</name>
</gene>
<evidence type="ECO:0000256" key="1">
    <source>
        <dbReference type="ARBA" id="ARBA00004906"/>
    </source>
</evidence>
<dbReference type="Gene3D" id="2.160.20.10">
    <property type="entry name" value="Single-stranded right-handed beta-helix, Pectin lyase-like"/>
    <property type="match status" value="2"/>
</dbReference>
<evidence type="ECO:0000259" key="4">
    <source>
        <dbReference type="SMART" id="SM00722"/>
    </source>
</evidence>
<evidence type="ECO:0000256" key="3">
    <source>
        <dbReference type="ARBA" id="ARBA00022786"/>
    </source>
</evidence>
<dbReference type="AlphaFoldDB" id="A0A645DQH2"/>
<protein>
    <recommendedName>
        <fullName evidence="4">Carbohydrate-binding/sugar hydrolysis domain-containing protein</fullName>
    </recommendedName>
</protein>
<sequence length="356" mass="39380">MFIFYSENSEKLSDNFHDNLINKSMDANVYPGDSIQNAINNVSSGGTVIVYPGLYKENLFVDKPLVIMSKEGTPANTVVQAADPEKDVFNVTADKVTISGFNITGAQSNAGIYYSGSDGNISGNKLDYNKYGILLKNSKNITIRNNTAFYNVFGIYLSYSGENVLENNKANNCSHCGIYVENSTENELIFNVANSNYKYAMYLKSSNNNWLKNNNISNLDVVVDKDGIKLEDSDNNRLINNDISNNWKGVNLSNSSDNELNKNRVSANYFSVLLLNSNNNKLLDNVIELNKYDFSISLGSSQNNILNGNTVGLNKETAGFNKEIKIFYSHDSTNNTLEGVLYTDNGKGTGGIFRVK</sequence>
<dbReference type="InterPro" id="IPR011050">
    <property type="entry name" value="Pectin_lyase_fold/virulence"/>
</dbReference>
<accession>A0A645DQH2</accession>
<dbReference type="InterPro" id="IPR051550">
    <property type="entry name" value="SCF-Subunits/Alg-Epimerases"/>
</dbReference>
<keyword evidence="2" id="KW-0677">Repeat</keyword>
<comment type="caution">
    <text evidence="5">The sequence shown here is derived from an EMBL/GenBank/DDBJ whole genome shotgun (WGS) entry which is preliminary data.</text>
</comment>
<dbReference type="InterPro" id="IPR012334">
    <property type="entry name" value="Pectin_lyas_fold"/>
</dbReference>
<dbReference type="SMART" id="SM00722">
    <property type="entry name" value="CASH"/>
    <property type="match status" value="1"/>
</dbReference>
<reference evidence="5" key="1">
    <citation type="submission" date="2019-08" db="EMBL/GenBank/DDBJ databases">
        <authorList>
            <person name="Kucharzyk K."/>
            <person name="Murdoch R.W."/>
            <person name="Higgins S."/>
            <person name="Loffler F."/>
        </authorList>
    </citation>
    <scope>NUCLEOTIDE SEQUENCE</scope>
</reference>
<feature type="domain" description="Carbohydrate-binding/sugar hydrolysis" evidence="4">
    <location>
        <begin position="50"/>
        <end position="200"/>
    </location>
</feature>
<dbReference type="InterPro" id="IPR006626">
    <property type="entry name" value="PbH1"/>
</dbReference>
<proteinExistence type="predicted"/>
<dbReference type="Pfam" id="PF05048">
    <property type="entry name" value="NosD"/>
    <property type="match status" value="2"/>
</dbReference>
<keyword evidence="3" id="KW-0833">Ubl conjugation pathway</keyword>
<dbReference type="PANTHER" id="PTHR22990">
    <property type="entry name" value="F-BOX ONLY PROTEIN"/>
    <property type="match status" value="1"/>
</dbReference>
<dbReference type="InterPro" id="IPR022441">
    <property type="entry name" value="Para_beta_helix_rpt-2"/>
</dbReference>
<dbReference type="NCBIfam" id="TIGR03804">
    <property type="entry name" value="para_beta_helix"/>
    <property type="match status" value="4"/>
</dbReference>
<dbReference type="PANTHER" id="PTHR22990:SF15">
    <property type="entry name" value="F-BOX ONLY PROTEIN 10"/>
    <property type="match status" value="1"/>
</dbReference>
<organism evidence="5">
    <name type="scientific">bioreactor metagenome</name>
    <dbReference type="NCBI Taxonomy" id="1076179"/>
    <lineage>
        <taxon>unclassified sequences</taxon>
        <taxon>metagenomes</taxon>
        <taxon>ecological metagenomes</taxon>
    </lineage>
</organism>
<name>A0A645DQH2_9ZZZZ</name>